<dbReference type="SMART" id="SM00283">
    <property type="entry name" value="MA"/>
    <property type="match status" value="1"/>
</dbReference>
<dbReference type="Pfam" id="PF00672">
    <property type="entry name" value="HAMP"/>
    <property type="match status" value="1"/>
</dbReference>
<dbReference type="InterPro" id="IPR004089">
    <property type="entry name" value="MCPsignal_dom"/>
</dbReference>
<evidence type="ECO:0000256" key="3">
    <source>
        <dbReference type="ARBA" id="ARBA00023136"/>
    </source>
</evidence>
<dbReference type="RefSeq" id="WP_204202400.1">
    <property type="nucleotide sequence ID" value="NZ_JAFELM010000018.1"/>
</dbReference>
<evidence type="ECO:0000256" key="6">
    <source>
        <dbReference type="PROSITE-ProRule" id="PRU00284"/>
    </source>
</evidence>
<dbReference type="PROSITE" id="PS50111">
    <property type="entry name" value="CHEMOTAXIS_TRANSDUC_2"/>
    <property type="match status" value="1"/>
</dbReference>
<evidence type="ECO:0000256" key="2">
    <source>
        <dbReference type="ARBA" id="ARBA00022475"/>
    </source>
</evidence>
<evidence type="ECO:0000256" key="1">
    <source>
        <dbReference type="ARBA" id="ARBA00004236"/>
    </source>
</evidence>
<comment type="similarity">
    <text evidence="5">Belongs to the methyl-accepting chemotaxis (MCP) protein family.</text>
</comment>
<dbReference type="InterPro" id="IPR003660">
    <property type="entry name" value="HAMP_dom"/>
</dbReference>
<comment type="subcellular location">
    <subcellularLocation>
        <location evidence="1">Cell membrane</location>
    </subcellularLocation>
</comment>
<keyword evidence="3 7" id="KW-0472">Membrane</keyword>
<gene>
    <name evidence="10" type="ORF">JR050_04915</name>
</gene>
<keyword evidence="2" id="KW-1003">Cell membrane</keyword>
<sequence length="566" mass="61384">MKKTLTWQLGRIIIGVIFASLLITSVATYKTAYDKLYDAAGIEAYGCANITTGLLDPSEVEKLTSGDFSLSEKVGSSLNWTTEHKGIFEAQYILDMNGTLLAIDDNMKEDGFVIGDMFYMDEEAISMMLEMKHPTYSEPYEAGGITRLSGYAPIFKDHDSSKEVIAISVIDFDTSIVTERTWDVVSGGLLIGIIPMIIASLFTIYLLRRKTKPISIIIEHSKQIAAGNLALEKLNISSKDEVGELAETINTMTENLHEIVTVLKSSSEKLAQNAETNSLSLQEMNSAIQQVTSSMSEVAIDTASGTEDAVNAVTTLHELAKSILSTKDIAVSSVHDSENTLQSAKLGKEKVIEISGKMDGIKDVTLSTEQVINKLNTYTSQIRTITEAINGIAGQTNLLALNASIEAARAGEHGKGFAVVADEVRKLAEQSNKEVATVEQLVHHITKGIEEAVTCIHESITSVEQGEIAVKETGVALEHILNDVSKTVNDLSKIGSVTSEEAETSEQTVAKIQQLVKSIENIAAYSEEVAASAEQTSASLEEITYRSNETVELSTKLKEIVQKFTI</sequence>
<accession>A0ABS2DEX0</accession>
<evidence type="ECO:0000256" key="7">
    <source>
        <dbReference type="SAM" id="Phobius"/>
    </source>
</evidence>
<dbReference type="SMART" id="SM00304">
    <property type="entry name" value="HAMP"/>
    <property type="match status" value="1"/>
</dbReference>
<evidence type="ECO:0000313" key="11">
    <source>
        <dbReference type="Proteomes" id="UP001518925"/>
    </source>
</evidence>
<dbReference type="PANTHER" id="PTHR32089:SF112">
    <property type="entry name" value="LYSOZYME-LIKE PROTEIN-RELATED"/>
    <property type="match status" value="1"/>
</dbReference>
<keyword evidence="7" id="KW-0812">Transmembrane</keyword>
<dbReference type="PROSITE" id="PS50885">
    <property type="entry name" value="HAMP"/>
    <property type="match status" value="1"/>
</dbReference>
<dbReference type="EMBL" id="JAFELM010000018">
    <property type="protein sequence ID" value="MBM6617012.1"/>
    <property type="molecule type" value="Genomic_DNA"/>
</dbReference>
<keyword evidence="11" id="KW-1185">Reference proteome</keyword>
<reference evidence="10 11" key="1">
    <citation type="submission" date="2021-02" db="EMBL/GenBank/DDBJ databases">
        <title>Bacillus sp. RD4P76, an endophyte from a halophyte.</title>
        <authorList>
            <person name="Sun J.-Q."/>
        </authorList>
    </citation>
    <scope>NUCLEOTIDE SEQUENCE [LARGE SCALE GENOMIC DNA]</scope>
    <source>
        <strain evidence="10 11">RD4P76</strain>
    </source>
</reference>
<evidence type="ECO:0000259" key="9">
    <source>
        <dbReference type="PROSITE" id="PS50885"/>
    </source>
</evidence>
<proteinExistence type="inferred from homology"/>
<keyword evidence="7" id="KW-1133">Transmembrane helix</keyword>
<comment type="caution">
    <text evidence="10">The sequence shown here is derived from an EMBL/GenBank/DDBJ whole genome shotgun (WGS) entry which is preliminary data.</text>
</comment>
<dbReference type="SUPFAM" id="SSF58104">
    <property type="entry name" value="Methyl-accepting chemotaxis protein (MCP) signaling domain"/>
    <property type="match status" value="1"/>
</dbReference>
<evidence type="ECO:0000256" key="4">
    <source>
        <dbReference type="ARBA" id="ARBA00023224"/>
    </source>
</evidence>
<evidence type="ECO:0000259" key="8">
    <source>
        <dbReference type="PROSITE" id="PS50111"/>
    </source>
</evidence>
<dbReference type="CDD" id="cd06225">
    <property type="entry name" value="HAMP"/>
    <property type="match status" value="1"/>
</dbReference>
<feature type="domain" description="HAMP" evidence="9">
    <location>
        <begin position="208"/>
        <end position="261"/>
    </location>
</feature>
<name>A0ABS2DEX0_9BACI</name>
<evidence type="ECO:0000313" key="10">
    <source>
        <dbReference type="EMBL" id="MBM6617012.1"/>
    </source>
</evidence>
<dbReference type="Gene3D" id="1.10.287.950">
    <property type="entry name" value="Methyl-accepting chemotaxis protein"/>
    <property type="match status" value="1"/>
</dbReference>
<dbReference type="Pfam" id="PF00015">
    <property type="entry name" value="MCPsignal"/>
    <property type="match status" value="1"/>
</dbReference>
<evidence type="ECO:0000256" key="5">
    <source>
        <dbReference type="ARBA" id="ARBA00029447"/>
    </source>
</evidence>
<dbReference type="PANTHER" id="PTHR32089">
    <property type="entry name" value="METHYL-ACCEPTING CHEMOTAXIS PROTEIN MCPB"/>
    <property type="match status" value="1"/>
</dbReference>
<dbReference type="Gene3D" id="6.10.340.10">
    <property type="match status" value="1"/>
</dbReference>
<feature type="transmembrane region" description="Helical" evidence="7">
    <location>
        <begin position="12"/>
        <end position="29"/>
    </location>
</feature>
<protein>
    <submittedName>
        <fullName evidence="10">Methyl-accepting chemotaxis protein</fullName>
    </submittedName>
</protein>
<organism evidence="10 11">
    <name type="scientific">Bacillus suaedaesalsae</name>
    <dbReference type="NCBI Taxonomy" id="2810349"/>
    <lineage>
        <taxon>Bacteria</taxon>
        <taxon>Bacillati</taxon>
        <taxon>Bacillota</taxon>
        <taxon>Bacilli</taxon>
        <taxon>Bacillales</taxon>
        <taxon>Bacillaceae</taxon>
        <taxon>Bacillus</taxon>
    </lineage>
</organism>
<feature type="domain" description="Methyl-accepting transducer" evidence="8">
    <location>
        <begin position="280"/>
        <end position="516"/>
    </location>
</feature>
<keyword evidence="4 6" id="KW-0807">Transducer</keyword>
<dbReference type="Proteomes" id="UP001518925">
    <property type="component" value="Unassembled WGS sequence"/>
</dbReference>
<feature type="transmembrane region" description="Helical" evidence="7">
    <location>
        <begin position="184"/>
        <end position="207"/>
    </location>
</feature>